<name>A0A1V2TD35_9NOCA</name>
<sequence>MSTNQAAVEFPVEKLTEPQISDPYPDLLELIINGNGISLTYHINNLVAIITGGFNPLQTITDNVSGNWSALQKSADAIRKLADYNSAYHQALDSAMGIAEQSWKGNAADDARQFFTTLTDALDAQVGPPQHRARTSSGSRARAQHHRPTGAQPPAILARYRRHP</sequence>
<feature type="region of interest" description="Disordered" evidence="1">
    <location>
        <begin position="121"/>
        <end position="164"/>
    </location>
</feature>
<dbReference type="Proteomes" id="UP000188836">
    <property type="component" value="Unassembled WGS sequence"/>
</dbReference>
<dbReference type="SUPFAM" id="SSF140453">
    <property type="entry name" value="EsxAB dimer-like"/>
    <property type="match status" value="1"/>
</dbReference>
<dbReference type="AlphaFoldDB" id="A0A1V2TD35"/>
<gene>
    <name evidence="2" type="ORF">B0T46_18400</name>
</gene>
<comment type="caution">
    <text evidence="2">The sequence shown here is derived from an EMBL/GenBank/DDBJ whole genome shotgun (WGS) entry which is preliminary data.</text>
</comment>
<evidence type="ECO:0000256" key="1">
    <source>
        <dbReference type="SAM" id="MobiDB-lite"/>
    </source>
</evidence>
<evidence type="ECO:0000313" key="2">
    <source>
        <dbReference type="EMBL" id="ONM47251.1"/>
    </source>
</evidence>
<protein>
    <submittedName>
        <fullName evidence="2">Uncharacterized protein</fullName>
    </submittedName>
</protein>
<dbReference type="RefSeq" id="WP_077118982.1">
    <property type="nucleotide sequence ID" value="NZ_LOKT01000002.1"/>
</dbReference>
<dbReference type="STRING" id="1538463.B0T36_02365"/>
<evidence type="ECO:0000313" key="3">
    <source>
        <dbReference type="Proteomes" id="UP000188836"/>
    </source>
</evidence>
<reference evidence="2 3" key="1">
    <citation type="journal article" date="2016" name="Antonie Van Leeuwenhoek">
        <title>Nocardia donostiensis sp. nov., isolated from human respiratory specimens.</title>
        <authorList>
            <person name="Ercibengoa M."/>
            <person name="Bell M."/>
            <person name="Marimon J.M."/>
            <person name="Humrighouse B."/>
            <person name="Klenk H.P."/>
            <person name="Potter G."/>
            <person name="Perez-Trallero E."/>
        </authorList>
    </citation>
    <scope>NUCLEOTIDE SEQUENCE [LARGE SCALE GENOMIC DNA]</scope>
    <source>
        <strain evidence="2 3">X1655</strain>
    </source>
</reference>
<organism evidence="2 3">
    <name type="scientific">Nocardia donostiensis</name>
    <dbReference type="NCBI Taxonomy" id="1538463"/>
    <lineage>
        <taxon>Bacteria</taxon>
        <taxon>Bacillati</taxon>
        <taxon>Actinomycetota</taxon>
        <taxon>Actinomycetes</taxon>
        <taxon>Mycobacteriales</taxon>
        <taxon>Nocardiaceae</taxon>
        <taxon>Nocardia</taxon>
    </lineage>
</organism>
<keyword evidence="3" id="KW-1185">Reference proteome</keyword>
<dbReference type="InterPro" id="IPR036689">
    <property type="entry name" value="ESAT-6-like_sf"/>
</dbReference>
<accession>A0A1V2TD35</accession>
<dbReference type="EMBL" id="MUMY01000016">
    <property type="protein sequence ID" value="ONM47251.1"/>
    <property type="molecule type" value="Genomic_DNA"/>
</dbReference>
<proteinExistence type="predicted"/>